<gene>
    <name evidence="1" type="ORF">ACEG43_41300</name>
</gene>
<organism evidence="1 2">
    <name type="scientific">Streptomyces aureus</name>
    <dbReference type="NCBI Taxonomy" id="193461"/>
    <lineage>
        <taxon>Bacteria</taxon>
        <taxon>Bacillati</taxon>
        <taxon>Actinomycetota</taxon>
        <taxon>Actinomycetes</taxon>
        <taxon>Kitasatosporales</taxon>
        <taxon>Streptomycetaceae</taxon>
        <taxon>Streptomyces</taxon>
    </lineage>
</organism>
<comment type="caution">
    <text evidence="1">The sequence shown here is derived from an EMBL/GenBank/DDBJ whole genome shotgun (WGS) entry which is preliminary data.</text>
</comment>
<dbReference type="Proteomes" id="UP001571476">
    <property type="component" value="Unassembled WGS sequence"/>
</dbReference>
<proteinExistence type="predicted"/>
<sequence length="211" mass="22178">MVESEGRADEGIVDERSGTAGKLLTGVADLRGAEAEMVGSGKQLLEGQAEFVQAADAVRARTSSVHAAGGRAGHFRHLDSSIRCMVILEKYFHTSYGKELALTTPGAALRLHAADGADRASREGKTMNKLTRRIAVTASSVAVAGVAVLGAGGTASAATSASAHVQRPAVSVNAGDYRWDHGVGYLLFLQGYSWDEIRGWDHDGRDEISGR</sequence>
<keyword evidence="2" id="KW-1185">Reference proteome</keyword>
<dbReference type="EMBL" id="JBGOSP010000040">
    <property type="protein sequence ID" value="MFA3842540.1"/>
    <property type="molecule type" value="Genomic_DNA"/>
</dbReference>
<protein>
    <recommendedName>
        <fullName evidence="3">t-SNARE coiled-coil homology domain-containing protein</fullName>
    </recommendedName>
</protein>
<accession>A0ABV4SWE5</accession>
<evidence type="ECO:0000313" key="2">
    <source>
        <dbReference type="Proteomes" id="UP001571476"/>
    </source>
</evidence>
<evidence type="ECO:0000313" key="1">
    <source>
        <dbReference type="EMBL" id="MFA3842540.1"/>
    </source>
</evidence>
<dbReference type="RefSeq" id="WP_372566491.1">
    <property type="nucleotide sequence ID" value="NZ_JBGOSP010000040.1"/>
</dbReference>
<evidence type="ECO:0008006" key="3">
    <source>
        <dbReference type="Google" id="ProtNLM"/>
    </source>
</evidence>
<name>A0ABV4SWE5_9ACTN</name>
<reference evidence="1 2" key="1">
    <citation type="submission" date="2024-08" db="EMBL/GenBank/DDBJ databases">
        <title>Genome sequence of Streptomyces aureus CACIA-1.46HGO.</title>
        <authorList>
            <person name="Evangelista-Martinez Z."/>
        </authorList>
    </citation>
    <scope>NUCLEOTIDE SEQUENCE [LARGE SCALE GENOMIC DNA]</scope>
    <source>
        <strain evidence="1 2">CACIA-1.46HGO</strain>
    </source>
</reference>